<dbReference type="PROSITE" id="PS01328">
    <property type="entry name" value="4HBCOA_THIOESTERASE"/>
    <property type="match status" value="1"/>
</dbReference>
<reference evidence="3" key="1">
    <citation type="journal article" date="2021" name="Microb. Physiol.">
        <title>Proteogenomic Insights into the Physiology of Marine, Sulfate-Reducing, Filamentous Desulfonema limicola and Desulfonema magnum.</title>
        <authorList>
            <person name="Schnaars V."/>
            <person name="Wohlbrand L."/>
            <person name="Scheve S."/>
            <person name="Hinrichs C."/>
            <person name="Reinhardt R."/>
            <person name="Rabus R."/>
        </authorList>
    </citation>
    <scope>NUCLEOTIDE SEQUENCE</scope>
    <source>
        <strain evidence="3">5ac10</strain>
    </source>
</reference>
<dbReference type="PANTHER" id="PTHR31793">
    <property type="entry name" value="4-HYDROXYBENZOYL-COA THIOESTERASE FAMILY MEMBER"/>
    <property type="match status" value="1"/>
</dbReference>
<dbReference type="GO" id="GO:0047617">
    <property type="term" value="F:fatty acyl-CoA hydrolase activity"/>
    <property type="evidence" value="ECO:0007669"/>
    <property type="project" value="TreeGrafter"/>
</dbReference>
<dbReference type="AlphaFoldDB" id="A0A975B3X3"/>
<dbReference type="PIRSF" id="PIRSF003230">
    <property type="entry name" value="YbgC"/>
    <property type="match status" value="1"/>
</dbReference>
<evidence type="ECO:0000313" key="3">
    <source>
        <dbReference type="EMBL" id="QTA78340.1"/>
    </source>
</evidence>
<dbReference type="PANTHER" id="PTHR31793:SF27">
    <property type="entry name" value="NOVEL THIOESTERASE SUPERFAMILY DOMAIN AND SAPOSIN A-TYPE DOMAIN CONTAINING PROTEIN (0610012H03RIK)"/>
    <property type="match status" value="1"/>
</dbReference>
<dbReference type="KEGG" id="dli:dnl_05610"/>
<proteinExistence type="inferred from homology"/>
<name>A0A975B3X3_9BACT</name>
<dbReference type="InterPro" id="IPR008272">
    <property type="entry name" value="HB-CoA_thioesterase_AS"/>
</dbReference>
<dbReference type="CDD" id="cd00586">
    <property type="entry name" value="4HBT"/>
    <property type="match status" value="1"/>
</dbReference>
<dbReference type="Gene3D" id="3.10.129.10">
    <property type="entry name" value="Hotdog Thioesterase"/>
    <property type="match status" value="1"/>
</dbReference>
<evidence type="ECO:0000256" key="1">
    <source>
        <dbReference type="ARBA" id="ARBA00005953"/>
    </source>
</evidence>
<evidence type="ECO:0000256" key="2">
    <source>
        <dbReference type="ARBA" id="ARBA00022801"/>
    </source>
</evidence>
<dbReference type="Pfam" id="PF13279">
    <property type="entry name" value="4HBT_2"/>
    <property type="match status" value="1"/>
</dbReference>
<dbReference type="RefSeq" id="WP_207690214.1">
    <property type="nucleotide sequence ID" value="NZ_CP061799.1"/>
</dbReference>
<dbReference type="SUPFAM" id="SSF54637">
    <property type="entry name" value="Thioesterase/thiol ester dehydrase-isomerase"/>
    <property type="match status" value="1"/>
</dbReference>
<dbReference type="InterPro" id="IPR050563">
    <property type="entry name" value="4-hydroxybenzoyl-CoA_TE"/>
</dbReference>
<dbReference type="NCBIfam" id="TIGR00051">
    <property type="entry name" value="YbgC/FadM family acyl-CoA thioesterase"/>
    <property type="match status" value="1"/>
</dbReference>
<protein>
    <submittedName>
        <fullName evidence="3">4-Hydroxybenzoyl-CoA thioesterase</fullName>
    </submittedName>
</protein>
<accession>A0A975B3X3</accession>
<evidence type="ECO:0000313" key="4">
    <source>
        <dbReference type="Proteomes" id="UP000663720"/>
    </source>
</evidence>
<dbReference type="InterPro" id="IPR029069">
    <property type="entry name" value="HotDog_dom_sf"/>
</dbReference>
<dbReference type="InterPro" id="IPR006684">
    <property type="entry name" value="YbgC/YbaW"/>
</dbReference>
<organism evidence="3 4">
    <name type="scientific">Desulfonema limicola</name>
    <dbReference type="NCBI Taxonomy" id="45656"/>
    <lineage>
        <taxon>Bacteria</taxon>
        <taxon>Pseudomonadati</taxon>
        <taxon>Thermodesulfobacteriota</taxon>
        <taxon>Desulfobacteria</taxon>
        <taxon>Desulfobacterales</taxon>
        <taxon>Desulfococcaceae</taxon>
        <taxon>Desulfonema</taxon>
    </lineage>
</organism>
<gene>
    <name evidence="3" type="ORF">dnl_05610</name>
</gene>
<dbReference type="EMBL" id="CP061799">
    <property type="protein sequence ID" value="QTA78340.1"/>
    <property type="molecule type" value="Genomic_DNA"/>
</dbReference>
<dbReference type="Proteomes" id="UP000663720">
    <property type="component" value="Chromosome"/>
</dbReference>
<sequence length="137" mass="15912">MADHITKYRVIYGDTDKMGIVYHANYLRLFEMGRAEFFRHLGLAYTDIEKKGILLPVAEAYCKYLHPAKYDDMLIIQAVLDTSLRAGIKFDYSIERESDEKKLVTGYTKHACITPEGKVVRPPRFLMEIISQFQNKD</sequence>
<keyword evidence="4" id="KW-1185">Reference proteome</keyword>
<keyword evidence="2" id="KW-0378">Hydrolase</keyword>
<comment type="similarity">
    <text evidence="1">Belongs to the 4-hydroxybenzoyl-CoA thioesterase family.</text>
</comment>